<evidence type="ECO:0000313" key="2">
    <source>
        <dbReference type="Proteomes" id="UP000287171"/>
    </source>
</evidence>
<dbReference type="AlphaFoldDB" id="A0A402B1T0"/>
<dbReference type="SUPFAM" id="SSF52540">
    <property type="entry name" value="P-loop containing nucleoside triphosphate hydrolases"/>
    <property type="match status" value="1"/>
</dbReference>
<protein>
    <submittedName>
        <fullName evidence="1">Uncharacterized protein</fullName>
    </submittedName>
</protein>
<comment type="caution">
    <text evidence="1">The sequence shown here is derived from an EMBL/GenBank/DDBJ whole genome shotgun (WGS) entry which is preliminary data.</text>
</comment>
<dbReference type="InterPro" id="IPR027417">
    <property type="entry name" value="P-loop_NTPase"/>
</dbReference>
<sequence>MRELMIHIEHLSRFFGTVKALDDLSLEVPAGIVFGFLGQMGLELRGQSKMEPLVSLLVQAGAKIEEVRPQSPCPGPFSVTSN</sequence>
<proteinExistence type="predicted"/>
<gene>
    <name evidence="1" type="ORF">KDA_07410</name>
</gene>
<organism evidence="1 2">
    <name type="scientific">Dictyobacter alpinus</name>
    <dbReference type="NCBI Taxonomy" id="2014873"/>
    <lineage>
        <taxon>Bacteria</taxon>
        <taxon>Bacillati</taxon>
        <taxon>Chloroflexota</taxon>
        <taxon>Ktedonobacteria</taxon>
        <taxon>Ktedonobacterales</taxon>
        <taxon>Dictyobacteraceae</taxon>
        <taxon>Dictyobacter</taxon>
    </lineage>
</organism>
<evidence type="ECO:0000313" key="1">
    <source>
        <dbReference type="EMBL" id="GCE25257.1"/>
    </source>
</evidence>
<dbReference type="EMBL" id="BIFT01000001">
    <property type="protein sequence ID" value="GCE25257.1"/>
    <property type="molecule type" value="Genomic_DNA"/>
</dbReference>
<keyword evidence="2" id="KW-1185">Reference proteome</keyword>
<dbReference type="Proteomes" id="UP000287171">
    <property type="component" value="Unassembled WGS sequence"/>
</dbReference>
<accession>A0A402B1T0</accession>
<reference evidence="2" key="1">
    <citation type="submission" date="2018-12" db="EMBL/GenBank/DDBJ databases">
        <title>Tengunoibacter tsumagoiensis gen. nov., sp. nov., Dictyobacter kobayashii sp. nov., D. alpinus sp. nov., and D. joshuensis sp. nov. and description of Dictyobacteraceae fam. nov. within the order Ktedonobacterales isolated from Tengu-no-mugimeshi.</title>
        <authorList>
            <person name="Wang C.M."/>
            <person name="Zheng Y."/>
            <person name="Sakai Y."/>
            <person name="Toyoda A."/>
            <person name="Minakuchi Y."/>
            <person name="Abe K."/>
            <person name="Yokota A."/>
            <person name="Yabe S."/>
        </authorList>
    </citation>
    <scope>NUCLEOTIDE SEQUENCE [LARGE SCALE GENOMIC DNA]</scope>
    <source>
        <strain evidence="2">Uno16</strain>
    </source>
</reference>
<name>A0A402B1T0_9CHLR</name>
<dbReference type="RefSeq" id="WP_174845154.1">
    <property type="nucleotide sequence ID" value="NZ_BIFT01000001.1"/>
</dbReference>